<keyword evidence="8" id="KW-1185">Reference proteome</keyword>
<dbReference type="GO" id="GO:0009636">
    <property type="term" value="P:response to toxic substance"/>
    <property type="evidence" value="ECO:0007669"/>
    <property type="project" value="InterPro"/>
</dbReference>
<keyword evidence="2" id="KW-1003">Cell membrane</keyword>
<dbReference type="Proteomes" id="UP000414233">
    <property type="component" value="Unassembled WGS sequence"/>
</dbReference>
<dbReference type="InterPro" id="IPR012556">
    <property type="entry name" value="Entericidin"/>
</dbReference>
<sequence>MKRLIAIILLAGFAMGLAGCNTMRGAGQDIQQGGQKLEGAAERNK</sequence>
<evidence type="ECO:0000313" key="7">
    <source>
        <dbReference type="EMBL" id="VVD59892.1"/>
    </source>
</evidence>
<keyword evidence="6" id="KW-0449">Lipoprotein</keyword>
<dbReference type="OrthoDB" id="9181810at2"/>
<keyword evidence="5" id="KW-0564">Palmitate</keyword>
<evidence type="ECO:0000256" key="4">
    <source>
        <dbReference type="ARBA" id="ARBA00023136"/>
    </source>
</evidence>
<evidence type="ECO:0000256" key="1">
    <source>
        <dbReference type="ARBA" id="ARBA00010296"/>
    </source>
</evidence>
<keyword evidence="3" id="KW-0732">Signal</keyword>
<name>A0A5E4RBJ7_9BURK</name>
<evidence type="ECO:0000256" key="2">
    <source>
        <dbReference type="ARBA" id="ARBA00022475"/>
    </source>
</evidence>
<evidence type="ECO:0000313" key="8">
    <source>
        <dbReference type="Proteomes" id="UP000414233"/>
    </source>
</evidence>
<organism evidence="7 8">
    <name type="scientific">Pandoraea terrae</name>
    <dbReference type="NCBI Taxonomy" id="1537710"/>
    <lineage>
        <taxon>Bacteria</taxon>
        <taxon>Pseudomonadati</taxon>
        <taxon>Pseudomonadota</taxon>
        <taxon>Betaproteobacteria</taxon>
        <taxon>Burkholderiales</taxon>
        <taxon>Burkholderiaceae</taxon>
        <taxon>Pandoraea</taxon>
    </lineage>
</organism>
<dbReference type="PROSITE" id="PS51257">
    <property type="entry name" value="PROKAR_LIPOPROTEIN"/>
    <property type="match status" value="1"/>
</dbReference>
<evidence type="ECO:0000256" key="6">
    <source>
        <dbReference type="ARBA" id="ARBA00023288"/>
    </source>
</evidence>
<dbReference type="Pfam" id="PF08085">
    <property type="entry name" value="Entericidin"/>
    <property type="match status" value="1"/>
</dbReference>
<comment type="similarity">
    <text evidence="1">Belongs to the EcnA/EcnB lipoprotein family.</text>
</comment>
<proteinExistence type="inferred from homology"/>
<gene>
    <name evidence="7" type="ORF">PTE30175_00044</name>
</gene>
<dbReference type="RefSeq" id="WP_150695046.1">
    <property type="nucleotide sequence ID" value="NZ_CABPRZ010000001.1"/>
</dbReference>
<keyword evidence="4" id="KW-0472">Membrane</keyword>
<evidence type="ECO:0000256" key="3">
    <source>
        <dbReference type="ARBA" id="ARBA00022729"/>
    </source>
</evidence>
<dbReference type="GO" id="GO:0016020">
    <property type="term" value="C:membrane"/>
    <property type="evidence" value="ECO:0007669"/>
    <property type="project" value="InterPro"/>
</dbReference>
<protein>
    <submittedName>
        <fullName evidence="7">Membrane protein</fullName>
    </submittedName>
</protein>
<accession>A0A5E4RBJ7</accession>
<reference evidence="7 8" key="1">
    <citation type="submission" date="2019-08" db="EMBL/GenBank/DDBJ databases">
        <authorList>
            <person name="Peeters C."/>
        </authorList>
    </citation>
    <scope>NUCLEOTIDE SEQUENCE [LARGE SCALE GENOMIC DNA]</scope>
    <source>
        <strain evidence="7 8">LMG 30175</strain>
    </source>
</reference>
<dbReference type="EMBL" id="CABPRZ010000001">
    <property type="protein sequence ID" value="VVD59892.1"/>
    <property type="molecule type" value="Genomic_DNA"/>
</dbReference>
<evidence type="ECO:0000256" key="5">
    <source>
        <dbReference type="ARBA" id="ARBA00023139"/>
    </source>
</evidence>
<dbReference type="AlphaFoldDB" id="A0A5E4RBJ7"/>